<dbReference type="Proteomes" id="UP000199400">
    <property type="component" value="Unassembled WGS sequence"/>
</dbReference>
<evidence type="ECO:0000313" key="2">
    <source>
        <dbReference type="EMBL" id="SFE74052.1"/>
    </source>
</evidence>
<organism evidence="2 3">
    <name type="scientific">Nannocystis exedens</name>
    <dbReference type="NCBI Taxonomy" id="54"/>
    <lineage>
        <taxon>Bacteria</taxon>
        <taxon>Pseudomonadati</taxon>
        <taxon>Myxococcota</taxon>
        <taxon>Polyangia</taxon>
        <taxon>Nannocystales</taxon>
        <taxon>Nannocystaceae</taxon>
        <taxon>Nannocystis</taxon>
    </lineage>
</organism>
<dbReference type="Pfam" id="PF08940">
    <property type="entry name" value="DUF1918"/>
    <property type="match status" value="1"/>
</dbReference>
<evidence type="ECO:0000259" key="1">
    <source>
        <dbReference type="Pfam" id="PF08940"/>
    </source>
</evidence>
<gene>
    <name evidence="2" type="ORF">SAMN02745121_05375</name>
</gene>
<dbReference type="SUPFAM" id="SSF50118">
    <property type="entry name" value="Cell growth inhibitor/plasmid maintenance toxic component"/>
    <property type="match status" value="1"/>
</dbReference>
<evidence type="ECO:0000313" key="3">
    <source>
        <dbReference type="Proteomes" id="UP000199400"/>
    </source>
</evidence>
<sequence>MRAQVGDFIRVNALNAPLVGEIVEVLGPEESPAYRVRFPNGHEVVMTPSPDATIVHKERE</sequence>
<dbReference type="EMBL" id="FOMX01000018">
    <property type="protein sequence ID" value="SFE74052.1"/>
    <property type="molecule type" value="Genomic_DNA"/>
</dbReference>
<dbReference type="OrthoDB" id="4828144at2"/>
<protein>
    <recommendedName>
        <fullName evidence="1">DUF1918 domain-containing protein</fullName>
    </recommendedName>
</protein>
<keyword evidence="3" id="KW-1185">Reference proteome</keyword>
<dbReference type="AlphaFoldDB" id="A0A1I2D0M5"/>
<reference evidence="3" key="1">
    <citation type="submission" date="2016-10" db="EMBL/GenBank/DDBJ databases">
        <authorList>
            <person name="Varghese N."/>
            <person name="Submissions S."/>
        </authorList>
    </citation>
    <scope>NUCLEOTIDE SEQUENCE [LARGE SCALE GENOMIC DNA]</scope>
    <source>
        <strain evidence="3">ATCC 25963</strain>
    </source>
</reference>
<name>A0A1I2D0M5_9BACT</name>
<proteinExistence type="predicted"/>
<dbReference type="Gene3D" id="2.30.30.440">
    <property type="entry name" value="Domain of unknown function DUF1918"/>
    <property type="match status" value="1"/>
</dbReference>
<dbReference type="InterPro" id="IPR015035">
    <property type="entry name" value="DUF1918"/>
</dbReference>
<feature type="domain" description="DUF1918" evidence="1">
    <location>
        <begin position="1"/>
        <end position="54"/>
    </location>
</feature>
<accession>A0A1I2D0M5</accession>